<feature type="transmembrane region" description="Helical" evidence="6">
    <location>
        <begin position="125"/>
        <end position="152"/>
    </location>
</feature>
<comment type="caution">
    <text evidence="8">The sequence shown here is derived from an EMBL/GenBank/DDBJ whole genome shotgun (WGS) entry which is preliminary data.</text>
</comment>
<dbReference type="PANTHER" id="PTHR33048">
    <property type="entry name" value="PTH11-LIKE INTEGRAL MEMBRANE PROTEIN (AFU_ORTHOLOGUE AFUA_5G11245)"/>
    <property type="match status" value="1"/>
</dbReference>
<feature type="domain" description="Rhodopsin" evidence="7">
    <location>
        <begin position="26"/>
        <end position="218"/>
    </location>
</feature>
<dbReference type="Proteomes" id="UP000803844">
    <property type="component" value="Unassembled WGS sequence"/>
</dbReference>
<evidence type="ECO:0000256" key="4">
    <source>
        <dbReference type="ARBA" id="ARBA00023136"/>
    </source>
</evidence>
<evidence type="ECO:0000313" key="8">
    <source>
        <dbReference type="EMBL" id="KAF3767962.1"/>
    </source>
</evidence>
<keyword evidence="3 6" id="KW-1133">Transmembrane helix</keyword>
<name>A0A9P4Y6S2_CRYP1</name>
<keyword evidence="2 6" id="KW-0812">Transmembrane</keyword>
<dbReference type="InterPro" id="IPR052337">
    <property type="entry name" value="SAT4-like"/>
</dbReference>
<dbReference type="GeneID" id="63840385"/>
<evidence type="ECO:0000259" key="7">
    <source>
        <dbReference type="Pfam" id="PF20684"/>
    </source>
</evidence>
<accession>A0A9P4Y6S2</accession>
<protein>
    <recommendedName>
        <fullName evidence="7">Rhodopsin domain-containing protein</fullName>
    </recommendedName>
</protein>
<feature type="transmembrane region" description="Helical" evidence="6">
    <location>
        <begin position="12"/>
        <end position="30"/>
    </location>
</feature>
<comment type="similarity">
    <text evidence="5">Belongs to the SAT4 family.</text>
</comment>
<sequence>MSSESKDGILAVSGSLLGLSTLVVGLRLCARKQQNARLMTDDALAVLSLVAFVGTAACTFLMVKHKTVGYPSTDFTVAEELAVAEIAAKLNVAWDVLGLTSLACIKLSALFFYRRVFCIHGWLEAQWFSIATFVTIVLVVLWDVVFSFLPGFQCGTHFSALWDGTYETYCTISFPYLYGLAVSDFLLDVWILFLPIPRILQLHATASQKSGFIGVFALA</sequence>
<dbReference type="Pfam" id="PF20684">
    <property type="entry name" value="Fung_rhodopsin"/>
    <property type="match status" value="1"/>
</dbReference>
<dbReference type="AlphaFoldDB" id="A0A9P4Y6S2"/>
<feature type="transmembrane region" description="Helical" evidence="6">
    <location>
        <begin position="92"/>
        <end position="113"/>
    </location>
</feature>
<reference evidence="8" key="1">
    <citation type="journal article" date="2020" name="Phytopathology">
        <title>Genome sequence of the chestnut blight fungus Cryphonectria parasitica EP155: A fundamental resource for an archetypical invasive plant pathogen.</title>
        <authorList>
            <person name="Crouch J.A."/>
            <person name="Dawe A."/>
            <person name="Aerts A."/>
            <person name="Barry K."/>
            <person name="Churchill A.C.L."/>
            <person name="Grimwood J."/>
            <person name="Hillman B."/>
            <person name="Milgroom M.G."/>
            <person name="Pangilinan J."/>
            <person name="Smith M."/>
            <person name="Salamov A."/>
            <person name="Schmutz J."/>
            <person name="Yadav J."/>
            <person name="Grigoriev I.V."/>
            <person name="Nuss D."/>
        </authorList>
    </citation>
    <scope>NUCLEOTIDE SEQUENCE</scope>
    <source>
        <strain evidence="8">EP155</strain>
    </source>
</reference>
<comment type="subcellular location">
    <subcellularLocation>
        <location evidence="1">Membrane</location>
        <topology evidence="1">Multi-pass membrane protein</topology>
    </subcellularLocation>
</comment>
<proteinExistence type="inferred from homology"/>
<feature type="transmembrane region" description="Helical" evidence="6">
    <location>
        <begin position="172"/>
        <end position="193"/>
    </location>
</feature>
<keyword evidence="9" id="KW-1185">Reference proteome</keyword>
<evidence type="ECO:0000313" key="9">
    <source>
        <dbReference type="Proteomes" id="UP000803844"/>
    </source>
</evidence>
<dbReference type="OrthoDB" id="5393606at2759"/>
<gene>
    <name evidence="8" type="ORF">M406DRAFT_355782</name>
</gene>
<evidence type="ECO:0000256" key="5">
    <source>
        <dbReference type="ARBA" id="ARBA00038359"/>
    </source>
</evidence>
<feature type="transmembrane region" description="Helical" evidence="6">
    <location>
        <begin position="42"/>
        <end position="63"/>
    </location>
</feature>
<evidence type="ECO:0000256" key="3">
    <source>
        <dbReference type="ARBA" id="ARBA00022989"/>
    </source>
</evidence>
<evidence type="ECO:0000256" key="1">
    <source>
        <dbReference type="ARBA" id="ARBA00004141"/>
    </source>
</evidence>
<evidence type="ECO:0000256" key="2">
    <source>
        <dbReference type="ARBA" id="ARBA00022692"/>
    </source>
</evidence>
<feature type="non-terminal residue" evidence="8">
    <location>
        <position position="219"/>
    </location>
</feature>
<organism evidence="8 9">
    <name type="scientific">Cryphonectria parasitica (strain ATCC 38755 / EP155)</name>
    <dbReference type="NCBI Taxonomy" id="660469"/>
    <lineage>
        <taxon>Eukaryota</taxon>
        <taxon>Fungi</taxon>
        <taxon>Dikarya</taxon>
        <taxon>Ascomycota</taxon>
        <taxon>Pezizomycotina</taxon>
        <taxon>Sordariomycetes</taxon>
        <taxon>Sordariomycetidae</taxon>
        <taxon>Diaporthales</taxon>
        <taxon>Cryphonectriaceae</taxon>
        <taxon>Cryphonectria-Endothia species complex</taxon>
        <taxon>Cryphonectria</taxon>
    </lineage>
</organism>
<dbReference type="RefSeq" id="XP_040778923.1">
    <property type="nucleotide sequence ID" value="XM_040923256.1"/>
</dbReference>
<keyword evidence="4 6" id="KW-0472">Membrane</keyword>
<dbReference type="InterPro" id="IPR049326">
    <property type="entry name" value="Rhodopsin_dom_fungi"/>
</dbReference>
<dbReference type="GO" id="GO:0016020">
    <property type="term" value="C:membrane"/>
    <property type="evidence" value="ECO:0007669"/>
    <property type="project" value="UniProtKB-SubCell"/>
</dbReference>
<dbReference type="EMBL" id="MU032346">
    <property type="protein sequence ID" value="KAF3767962.1"/>
    <property type="molecule type" value="Genomic_DNA"/>
</dbReference>
<evidence type="ECO:0000256" key="6">
    <source>
        <dbReference type="SAM" id="Phobius"/>
    </source>
</evidence>
<dbReference type="PANTHER" id="PTHR33048:SF157">
    <property type="entry name" value="INTEGRAL MEMBRANE PROTEIN"/>
    <property type="match status" value="1"/>
</dbReference>